<dbReference type="EnsemblMetazoa" id="Aqu2.1.34255_001">
    <property type="protein sequence ID" value="Aqu2.1.34255_001"/>
    <property type="gene ID" value="Aqu2.1.34255"/>
</dbReference>
<protein>
    <submittedName>
        <fullName evidence="1">Uncharacterized protein</fullName>
    </submittedName>
</protein>
<evidence type="ECO:0000313" key="1">
    <source>
        <dbReference type="EnsemblMetazoa" id="Aqu2.1.34255_001"/>
    </source>
</evidence>
<dbReference type="InParanoid" id="A0A1X7V1Y0"/>
<reference evidence="1" key="1">
    <citation type="submission" date="2017-05" db="UniProtKB">
        <authorList>
            <consortium name="EnsemblMetazoa"/>
        </authorList>
    </citation>
    <scope>IDENTIFICATION</scope>
</reference>
<sequence length="56" mass="6466">MNIIKWYIKAVTDLGSNKNNSTGTFLLCFCSYAVDFNCSFHNTYMYSSYTCTLTIR</sequence>
<proteinExistence type="predicted"/>
<dbReference type="AlphaFoldDB" id="A0A1X7V1Y0"/>
<organism evidence="1">
    <name type="scientific">Amphimedon queenslandica</name>
    <name type="common">Sponge</name>
    <dbReference type="NCBI Taxonomy" id="400682"/>
    <lineage>
        <taxon>Eukaryota</taxon>
        <taxon>Metazoa</taxon>
        <taxon>Porifera</taxon>
        <taxon>Demospongiae</taxon>
        <taxon>Heteroscleromorpha</taxon>
        <taxon>Haplosclerida</taxon>
        <taxon>Niphatidae</taxon>
        <taxon>Amphimedon</taxon>
    </lineage>
</organism>
<accession>A0A1X7V1Y0</accession>
<name>A0A1X7V1Y0_AMPQE</name>